<dbReference type="GO" id="GO:0009358">
    <property type="term" value="C:polyphosphate kinase complex"/>
    <property type="evidence" value="ECO:0007669"/>
    <property type="project" value="InterPro"/>
</dbReference>
<keyword evidence="2 6" id="KW-0808">Transferase</keyword>
<dbReference type="Pfam" id="PF02503">
    <property type="entry name" value="PP_kinase"/>
    <property type="match status" value="1"/>
</dbReference>
<comment type="catalytic activity">
    <reaction evidence="6 7">
        <text>[phosphate](n) + ATP = [phosphate](n+1) + ADP</text>
        <dbReference type="Rhea" id="RHEA:19573"/>
        <dbReference type="Rhea" id="RHEA-COMP:9859"/>
        <dbReference type="Rhea" id="RHEA-COMP:14280"/>
        <dbReference type="ChEBI" id="CHEBI:16838"/>
        <dbReference type="ChEBI" id="CHEBI:30616"/>
        <dbReference type="ChEBI" id="CHEBI:456216"/>
        <dbReference type="EC" id="2.7.4.1"/>
    </reaction>
</comment>
<dbReference type="PANTHER" id="PTHR30218:SF0">
    <property type="entry name" value="POLYPHOSPHATE KINASE"/>
    <property type="match status" value="1"/>
</dbReference>
<feature type="binding site" evidence="6">
    <location>
        <position position="420"/>
    </location>
    <ligand>
        <name>Mg(2+)</name>
        <dbReference type="ChEBI" id="CHEBI:18420"/>
    </ligand>
</feature>
<dbReference type="NCBIfam" id="NF003921">
    <property type="entry name" value="PRK05443.2-2"/>
    <property type="match status" value="1"/>
</dbReference>
<evidence type="ECO:0000256" key="5">
    <source>
        <dbReference type="ARBA" id="ARBA00022840"/>
    </source>
</evidence>
<evidence type="ECO:0000256" key="6">
    <source>
        <dbReference type="HAMAP-Rule" id="MF_00347"/>
    </source>
</evidence>
<protein>
    <recommendedName>
        <fullName evidence="6 7">Polyphosphate kinase</fullName>
        <ecNumber evidence="6 7">2.7.4.1</ecNumber>
    </recommendedName>
    <alternativeName>
        <fullName evidence="6">ATP-polyphosphate phosphotransferase</fullName>
    </alternativeName>
    <alternativeName>
        <fullName evidence="6">Polyphosphoric acid kinase</fullName>
    </alternativeName>
</protein>
<dbReference type="EMBL" id="SNYS01000010">
    <property type="protein sequence ID" value="TDQ67907.1"/>
    <property type="molecule type" value="Genomic_DNA"/>
</dbReference>
<dbReference type="InterPro" id="IPR025200">
    <property type="entry name" value="PPK_C_dom2"/>
</dbReference>
<dbReference type="PIRSF" id="PIRSF015589">
    <property type="entry name" value="PP_kinase"/>
    <property type="match status" value="1"/>
</dbReference>
<dbReference type="Pfam" id="PF13089">
    <property type="entry name" value="PP_kinase_N"/>
    <property type="match status" value="1"/>
</dbReference>
<dbReference type="GO" id="GO:0046872">
    <property type="term" value="F:metal ion binding"/>
    <property type="evidence" value="ECO:0007669"/>
    <property type="project" value="UniProtKB-KW"/>
</dbReference>
<dbReference type="HAMAP" id="MF_00347">
    <property type="entry name" value="Polyphosphate_kinase"/>
    <property type="match status" value="1"/>
</dbReference>
<dbReference type="Gene3D" id="3.30.870.10">
    <property type="entry name" value="Endonuclease Chain A"/>
    <property type="match status" value="2"/>
</dbReference>
<dbReference type="EC" id="2.7.4.1" evidence="6 7"/>
<keyword evidence="6" id="KW-0460">Magnesium</keyword>
<dbReference type="Proteomes" id="UP000294855">
    <property type="component" value="Unassembled WGS sequence"/>
</dbReference>
<dbReference type="NCBIfam" id="TIGR03705">
    <property type="entry name" value="poly_P_kin"/>
    <property type="match status" value="1"/>
</dbReference>
<dbReference type="NCBIfam" id="NF003917">
    <property type="entry name" value="PRK05443.1-1"/>
    <property type="match status" value="1"/>
</dbReference>
<sequence length="731" mass="83550">MVKNGFIMNSDSLPPAAKKTTDVVDIPEYEDIVTSSDPDLYIDRDFSWLYFNDRVMEEALDGNNPLLERVRFLSIFASNLDEYYMVRIPTVNKSILEDSMSPGTENHIYQEMQKIYAELPVMLGGMENCWSNILMPELKAQNIHILEYSELEDFQIEYVSKYFKKNIFPQLTPLAYDSSHPFPYIANQSVNLAVILSDTAYGRIFVRIKIPSNVRRLVQVPSKEDLKSGKVEDNMAAGKSGKFNFVWVDDVIIANLDLVFPGQVIQEAHAFRITRDGDLGLDDDGDFNLMKSIEKKSGAKYFGNPLRMEINDGMSDYVLKILMENLKLRSTQVEALASPVGLSSISELCDINRADLKYEPFSPKKKEYLKITKKNNIFSKIKAKDVLIYRPYDSFETVVDFVQAASVDPDVIAIKITLYRVDKKSRIIQYLKDAADNGKQVAVLIELKARFDEENNVAKAKELEHANIHVVYGVPNLKTHAKVCMVLRKEEDGITPYVHMSTGNYNATTARIYTDFEYFTADPDIGQDAVDLFNSLTAYSRKLNYRKLLVAPNTMRAELISKIRREVENHKTNGNGYILFKLNSLVDPECIAELYKASVAGVKVDLQVRGICCLRPQIPGYSDNIHVTSIVGRFLEHVRAYYFYNNGDEELYLGSADLMQRNLDRRVEILFPVNADYLRKIKDVILETHLKDNVKLRVGLPDGSFKKVIRPKKESPLDSQIWMTENQEQWD</sequence>
<dbReference type="SUPFAM" id="SSF56024">
    <property type="entry name" value="Phospholipase D/nuclease"/>
    <property type="match status" value="2"/>
</dbReference>
<dbReference type="InterPro" id="IPR036830">
    <property type="entry name" value="PP_kinase_middle_dom_sf"/>
</dbReference>
<dbReference type="PANTHER" id="PTHR30218">
    <property type="entry name" value="POLYPHOSPHATE KINASE"/>
    <property type="match status" value="1"/>
</dbReference>
<dbReference type="InterPro" id="IPR036832">
    <property type="entry name" value="PPK_N_dom_sf"/>
</dbReference>
<evidence type="ECO:0000259" key="11">
    <source>
        <dbReference type="Pfam" id="PF17941"/>
    </source>
</evidence>
<feature type="binding site" evidence="6">
    <location>
        <position position="450"/>
    </location>
    <ligand>
        <name>Mg(2+)</name>
        <dbReference type="ChEBI" id="CHEBI:18420"/>
    </ligand>
</feature>
<dbReference type="AlphaFoldDB" id="A0A484F542"/>
<dbReference type="SUPFAM" id="SSF143724">
    <property type="entry name" value="PHP14-like"/>
    <property type="match status" value="1"/>
</dbReference>
<feature type="binding site" evidence="6">
    <location>
        <position position="609"/>
    </location>
    <ligand>
        <name>ATP</name>
        <dbReference type="ChEBI" id="CHEBI:30616"/>
    </ligand>
</feature>
<dbReference type="Gene3D" id="3.30.1840.10">
    <property type="entry name" value="Polyphosphate kinase middle domain"/>
    <property type="match status" value="1"/>
</dbReference>
<evidence type="ECO:0000256" key="2">
    <source>
        <dbReference type="ARBA" id="ARBA00022679"/>
    </source>
</evidence>
<evidence type="ECO:0000256" key="1">
    <source>
        <dbReference type="ARBA" id="ARBA00022553"/>
    </source>
</evidence>
<dbReference type="Gene3D" id="1.20.58.310">
    <property type="entry name" value="Polyphosphate kinase N-terminal domain"/>
    <property type="match status" value="1"/>
</dbReference>
<comment type="function">
    <text evidence="6 7">Catalyzes the reversible transfer of the terminal phosphate of ATP to form a long-chain polyphosphate (polyP).</text>
</comment>
<keyword evidence="5 6" id="KW-0067">ATP-binding</keyword>
<evidence type="ECO:0000313" key="13">
    <source>
        <dbReference type="Proteomes" id="UP000294855"/>
    </source>
</evidence>
<keyword evidence="1 6" id="KW-0597">Phosphoprotein</keyword>
<comment type="similarity">
    <text evidence="6 7">Belongs to the polyphosphate kinase 1 (PPK1) family.</text>
</comment>
<dbReference type="InterPro" id="IPR003414">
    <property type="entry name" value="PP_kinase"/>
</dbReference>
<accession>A0A484F542</accession>
<feature type="domain" description="Polyphosphate kinase C-terminal" evidence="10">
    <location>
        <begin position="548"/>
        <end position="720"/>
    </location>
</feature>
<dbReference type="GO" id="GO:0005524">
    <property type="term" value="F:ATP binding"/>
    <property type="evidence" value="ECO:0007669"/>
    <property type="project" value="UniProtKB-KW"/>
</dbReference>
<evidence type="ECO:0000313" key="12">
    <source>
        <dbReference type="EMBL" id="TDQ67907.1"/>
    </source>
</evidence>
<comment type="PTM">
    <text evidence="6 7">An intermediate of this reaction is the autophosphorylated ppk in which a phosphate is covalently linked to a histidine residue through a N-P bond.</text>
</comment>
<feature type="binding site" evidence="6">
    <location>
        <position position="513"/>
    </location>
    <ligand>
        <name>ATP</name>
        <dbReference type="ChEBI" id="CHEBI:30616"/>
    </ligand>
</feature>
<dbReference type="Pfam" id="PF13090">
    <property type="entry name" value="PP_kinase_C"/>
    <property type="match status" value="1"/>
</dbReference>
<dbReference type="Pfam" id="PF17941">
    <property type="entry name" value="PP_kinase_C_1"/>
    <property type="match status" value="1"/>
</dbReference>
<feature type="domain" description="Polyphosphate kinase N-terminal" evidence="9">
    <location>
        <begin position="41"/>
        <end position="146"/>
    </location>
</feature>
<comment type="cofactor">
    <cofactor evidence="6">
        <name>Mg(2+)</name>
        <dbReference type="ChEBI" id="CHEBI:18420"/>
    </cofactor>
</comment>
<evidence type="ECO:0000256" key="3">
    <source>
        <dbReference type="ARBA" id="ARBA00022741"/>
    </source>
</evidence>
<dbReference type="GO" id="GO:0008976">
    <property type="term" value="F:polyphosphate kinase activity"/>
    <property type="evidence" value="ECO:0007669"/>
    <property type="project" value="UniProtKB-UniRule"/>
</dbReference>
<keyword evidence="3 6" id="KW-0547">Nucleotide-binding</keyword>
<feature type="active site" description="Phosphohistidine intermediate" evidence="6">
    <location>
        <position position="480"/>
    </location>
</feature>
<proteinExistence type="inferred from homology"/>
<dbReference type="CDD" id="cd09168">
    <property type="entry name" value="PLDc_PaPPK1_C2_like"/>
    <property type="match status" value="1"/>
</dbReference>
<comment type="caution">
    <text evidence="12">The sequence shown here is derived from an EMBL/GenBank/DDBJ whole genome shotgun (WGS) entry which is preliminary data.</text>
</comment>
<dbReference type="InterPro" id="IPR024953">
    <property type="entry name" value="PP_kinase_middle"/>
</dbReference>
<keyword evidence="13" id="KW-1185">Reference proteome</keyword>
<dbReference type="CDD" id="cd09165">
    <property type="entry name" value="PLDc_PaPPK1_C1_like"/>
    <property type="match status" value="1"/>
</dbReference>
<dbReference type="InterPro" id="IPR025198">
    <property type="entry name" value="PPK_N_dom"/>
</dbReference>
<gene>
    <name evidence="6" type="primary">ppk</name>
    <name evidence="12" type="ORF">C7391_1461</name>
</gene>
<keyword evidence="6" id="KW-0479">Metal-binding</keyword>
<evidence type="ECO:0000259" key="10">
    <source>
        <dbReference type="Pfam" id="PF13090"/>
    </source>
</evidence>
<dbReference type="GO" id="GO:0006799">
    <property type="term" value="P:polyphosphate biosynthetic process"/>
    <property type="evidence" value="ECO:0007669"/>
    <property type="project" value="UniProtKB-UniRule"/>
</dbReference>
<organism evidence="12 13">
    <name type="scientific">Methanimicrococcus blatticola</name>
    <dbReference type="NCBI Taxonomy" id="91560"/>
    <lineage>
        <taxon>Archaea</taxon>
        <taxon>Methanobacteriati</taxon>
        <taxon>Methanobacteriota</taxon>
        <taxon>Stenosarchaea group</taxon>
        <taxon>Methanomicrobia</taxon>
        <taxon>Methanosarcinales</taxon>
        <taxon>Methanosarcinaceae</taxon>
        <taxon>Methanimicrococcus</taxon>
    </lineage>
</organism>
<reference evidence="12 13" key="1">
    <citation type="submission" date="2019-03" db="EMBL/GenBank/DDBJ databases">
        <title>Genomic Encyclopedia of Type Strains, Phase IV (KMG-IV): sequencing the most valuable type-strain genomes for metagenomic binning, comparative biology and taxonomic classification.</title>
        <authorList>
            <person name="Goeker M."/>
        </authorList>
    </citation>
    <scope>NUCLEOTIDE SEQUENCE [LARGE SCALE GENOMIC DNA]</scope>
    <source>
        <strain evidence="12 13">DSM 13328</strain>
    </source>
</reference>
<keyword evidence="4 6" id="KW-0418">Kinase</keyword>
<feature type="binding site" evidence="6">
    <location>
        <position position="637"/>
    </location>
    <ligand>
        <name>ATP</name>
        <dbReference type="ChEBI" id="CHEBI:30616"/>
    </ligand>
</feature>
<evidence type="ECO:0000259" key="8">
    <source>
        <dbReference type="Pfam" id="PF02503"/>
    </source>
</evidence>
<evidence type="ECO:0000256" key="7">
    <source>
        <dbReference type="RuleBase" id="RU003800"/>
    </source>
</evidence>
<feature type="domain" description="Polyphosphate kinase C-terminal" evidence="11">
    <location>
        <begin position="376"/>
        <end position="541"/>
    </location>
</feature>
<name>A0A484F542_9EURY</name>
<evidence type="ECO:0000259" key="9">
    <source>
        <dbReference type="Pfam" id="PF13089"/>
    </source>
</evidence>
<feature type="domain" description="Polyphosphate kinase middle" evidence="8">
    <location>
        <begin position="156"/>
        <end position="347"/>
    </location>
</feature>
<evidence type="ECO:0000256" key="4">
    <source>
        <dbReference type="ARBA" id="ARBA00022777"/>
    </source>
</evidence>
<feature type="binding site" evidence="6">
    <location>
        <position position="79"/>
    </location>
    <ligand>
        <name>ATP</name>
        <dbReference type="ChEBI" id="CHEBI:30616"/>
    </ligand>
</feature>
<dbReference type="InterPro" id="IPR041108">
    <property type="entry name" value="PP_kinase_C_1"/>
</dbReference>
<dbReference type="SUPFAM" id="SSF140356">
    <property type="entry name" value="PPK N-terminal domain-like"/>
    <property type="match status" value="1"/>
</dbReference>